<evidence type="ECO:0000313" key="11">
    <source>
        <dbReference type="EMBL" id="NCN64906.1"/>
    </source>
</evidence>
<dbReference type="Gene3D" id="2.40.50.740">
    <property type="match status" value="1"/>
</dbReference>
<comment type="similarity">
    <text evidence="1">Belongs to the eukaryotic ribosomal protein eS4 family.</text>
</comment>
<dbReference type="GO" id="GO:0006412">
    <property type="term" value="P:translation"/>
    <property type="evidence" value="ECO:0007669"/>
    <property type="project" value="InterPro"/>
</dbReference>
<evidence type="ECO:0000313" key="12">
    <source>
        <dbReference type="EMBL" id="NCS91785.1"/>
    </source>
</evidence>
<dbReference type="InterPro" id="IPR005824">
    <property type="entry name" value="KOW"/>
</dbReference>
<dbReference type="PROSITE" id="PS50889">
    <property type="entry name" value="S4"/>
    <property type="match status" value="1"/>
</dbReference>
<keyword evidence="4" id="KW-0689">Ribosomal protein</keyword>
<evidence type="ECO:0000256" key="4">
    <source>
        <dbReference type="ARBA" id="ARBA00022980"/>
    </source>
</evidence>
<dbReference type="InterPro" id="IPR038237">
    <property type="entry name" value="Ribosomal_eS4_central_sf"/>
</dbReference>
<evidence type="ECO:0000259" key="10">
    <source>
        <dbReference type="SMART" id="SM00739"/>
    </source>
</evidence>
<dbReference type="Proteomes" id="UP000738826">
    <property type="component" value="Unassembled WGS sequence"/>
</dbReference>
<evidence type="ECO:0000256" key="1">
    <source>
        <dbReference type="ARBA" id="ARBA00007500"/>
    </source>
</evidence>
<dbReference type="SUPFAM" id="SSF55174">
    <property type="entry name" value="Alpha-L RNA-binding motif"/>
    <property type="match status" value="1"/>
</dbReference>
<dbReference type="Proteomes" id="UP000768163">
    <property type="component" value="Unassembled WGS sequence"/>
</dbReference>
<dbReference type="Gene3D" id="3.10.290.10">
    <property type="entry name" value="RNA-binding S4 domain"/>
    <property type="match status" value="1"/>
</dbReference>
<keyword evidence="3 8" id="KW-0694">RNA-binding</keyword>
<protein>
    <recommendedName>
        <fullName evidence="6">Small ribosomal subunit protein eS4</fullName>
    </recommendedName>
    <alternativeName>
        <fullName evidence="7">30S ribosomal protein S4e</fullName>
    </alternativeName>
</protein>
<gene>
    <name evidence="12" type="ORF">GW779_05215</name>
    <name evidence="11" type="ORF">GW910_02365</name>
</gene>
<dbReference type="GO" id="GO:0019843">
    <property type="term" value="F:rRNA binding"/>
    <property type="evidence" value="ECO:0007669"/>
    <property type="project" value="UniProtKB-KW"/>
</dbReference>
<organism evidence="11 13">
    <name type="scientific">Candidatus Altarchaeum hamiconexum</name>
    <dbReference type="NCBI Taxonomy" id="1803513"/>
    <lineage>
        <taxon>Archaea</taxon>
        <taxon>Candidatus Altarchaeota</taxon>
        <taxon>Candidatus Altiarchaeia</taxon>
        <taxon>Candidatus Altarchaeales</taxon>
        <taxon>Candidatus Altarchaeaceae</taxon>
        <taxon>Candidatus Altarchaeum</taxon>
    </lineage>
</organism>
<dbReference type="AlphaFoldDB" id="A0A8J8CEL6"/>
<accession>A0A8J8CEL6</accession>
<comment type="caution">
    <text evidence="11">The sequence shown here is derived from an EMBL/GenBank/DDBJ whole genome shotgun (WGS) entry which is preliminary data.</text>
</comment>
<dbReference type="EMBL" id="JAACVF010000057">
    <property type="protein sequence ID" value="NCN64906.1"/>
    <property type="molecule type" value="Genomic_DNA"/>
</dbReference>
<dbReference type="InterPro" id="IPR014722">
    <property type="entry name" value="Rib_uL2_dom2"/>
</dbReference>
<dbReference type="PANTHER" id="PTHR11581">
    <property type="entry name" value="30S/40S RIBOSOMAL PROTEIN S4"/>
    <property type="match status" value="1"/>
</dbReference>
<name>A0A8J8CEL6_9ARCH</name>
<evidence type="ECO:0000256" key="7">
    <source>
        <dbReference type="ARBA" id="ARBA00035388"/>
    </source>
</evidence>
<dbReference type="GO" id="GO:0022627">
    <property type="term" value="C:cytosolic small ribosomal subunit"/>
    <property type="evidence" value="ECO:0007669"/>
    <property type="project" value="TreeGrafter"/>
</dbReference>
<feature type="domain" description="KOW" evidence="10">
    <location>
        <begin position="170"/>
        <end position="197"/>
    </location>
</feature>
<evidence type="ECO:0000256" key="3">
    <source>
        <dbReference type="ARBA" id="ARBA00022884"/>
    </source>
</evidence>
<dbReference type="Pfam" id="PF00900">
    <property type="entry name" value="Ribosomal_S4e"/>
    <property type="match status" value="1"/>
</dbReference>
<keyword evidence="5" id="KW-0687">Ribonucleoprotein</keyword>
<evidence type="ECO:0000256" key="5">
    <source>
        <dbReference type="ARBA" id="ARBA00023274"/>
    </source>
</evidence>
<dbReference type="GO" id="GO:0003735">
    <property type="term" value="F:structural constituent of ribosome"/>
    <property type="evidence" value="ECO:0007669"/>
    <property type="project" value="InterPro"/>
</dbReference>
<dbReference type="PANTHER" id="PTHR11581:SF0">
    <property type="entry name" value="SMALL RIBOSOMAL SUBUNIT PROTEIN ES4"/>
    <property type="match status" value="1"/>
</dbReference>
<sequence>MHTKRTSVGLGKYPRNLSTPRGPQKKDESFPLTYVIRDMLKFADNSREVNKILREGNVFVDGRIIKDGNFGIGIMDVLSFPKMNKYYRVVPSTIKSRNLLLKETSEEEAKSKLAKVTGKHVVKGNKIHISTGDGYSFLVNKDNDNAKINTNDTVVFDISAKKKVIKKILKFKEGASALITNGRNKGKEGKIVNITKGTKNIPPLTKVGDIETSTDYVLVIGEEKPLIQI</sequence>
<feature type="region of interest" description="Disordered" evidence="9">
    <location>
        <begin position="1"/>
        <end position="26"/>
    </location>
</feature>
<dbReference type="SMART" id="SM00739">
    <property type="entry name" value="KOW"/>
    <property type="match status" value="1"/>
</dbReference>
<dbReference type="InterPro" id="IPR000876">
    <property type="entry name" value="Ribosomal_eS4"/>
</dbReference>
<evidence type="ECO:0000256" key="6">
    <source>
        <dbReference type="ARBA" id="ARBA00035272"/>
    </source>
</evidence>
<evidence type="ECO:0000256" key="2">
    <source>
        <dbReference type="ARBA" id="ARBA00022730"/>
    </source>
</evidence>
<dbReference type="InterPro" id="IPR013845">
    <property type="entry name" value="Ribosomal_eS4_central_region"/>
</dbReference>
<dbReference type="InterPro" id="IPR036986">
    <property type="entry name" value="S4_RNA-bd_sf"/>
</dbReference>
<evidence type="ECO:0000256" key="9">
    <source>
        <dbReference type="SAM" id="MobiDB-lite"/>
    </source>
</evidence>
<keyword evidence="2" id="KW-0699">rRNA-binding</keyword>
<dbReference type="EMBL" id="JAACQH010000108">
    <property type="protein sequence ID" value="NCS91785.1"/>
    <property type="molecule type" value="Genomic_DNA"/>
</dbReference>
<proteinExistence type="inferred from homology"/>
<evidence type="ECO:0000313" key="13">
    <source>
        <dbReference type="Proteomes" id="UP000768163"/>
    </source>
</evidence>
<evidence type="ECO:0000256" key="8">
    <source>
        <dbReference type="PROSITE-ProRule" id="PRU00182"/>
    </source>
</evidence>
<dbReference type="Gene3D" id="2.30.30.30">
    <property type="match status" value="1"/>
</dbReference>
<reference evidence="11" key="1">
    <citation type="submission" date="2019-11" db="EMBL/GenBank/DDBJ databases">
        <title>Lipid analysis of CO2-rich subsurface aquifers suggests an autotrophy-based deep biosphere with lysolipids enriched in CPR bacteria.</title>
        <authorList>
            <person name="Probst A.J."/>
            <person name="Elling F.J."/>
            <person name="Castelle C.J."/>
            <person name="Zhu Q."/>
            <person name="Elvert M."/>
            <person name="Birarda G."/>
            <person name="Holman H.-Y."/>
            <person name="Lane K.R."/>
            <person name="Ladd B."/>
            <person name="Ryan M.C."/>
            <person name="Woyke T."/>
            <person name="Hinrichs K.-U."/>
            <person name="Banfield J.F."/>
        </authorList>
    </citation>
    <scope>NUCLEOTIDE SEQUENCE</scope>
    <source>
        <strain evidence="11">CG_2015-01_33_1645</strain>
        <strain evidence="12">CG_2015-04_33_537</strain>
    </source>
</reference>